<dbReference type="GO" id="GO:0004372">
    <property type="term" value="F:glycine hydroxymethyltransferase activity"/>
    <property type="evidence" value="ECO:0007669"/>
    <property type="project" value="TreeGrafter"/>
</dbReference>
<dbReference type="InterPro" id="IPR015424">
    <property type="entry name" value="PyrdxlP-dep_Trfase"/>
</dbReference>
<protein>
    <submittedName>
        <fullName evidence="4">Serine hydroxymethyltransferase</fullName>
    </submittedName>
</protein>
<dbReference type="GO" id="GO:0030170">
    <property type="term" value="F:pyridoxal phosphate binding"/>
    <property type="evidence" value="ECO:0007669"/>
    <property type="project" value="TreeGrafter"/>
</dbReference>
<dbReference type="Proteomes" id="UP001174909">
    <property type="component" value="Unassembled WGS sequence"/>
</dbReference>
<feature type="domain" description="Serine hydroxymethyltransferase-like" evidence="3">
    <location>
        <begin position="52"/>
        <end position="201"/>
    </location>
</feature>
<organism evidence="4 5">
    <name type="scientific">Geodia barretti</name>
    <name type="common">Barrett's horny sponge</name>
    <dbReference type="NCBI Taxonomy" id="519541"/>
    <lineage>
        <taxon>Eukaryota</taxon>
        <taxon>Metazoa</taxon>
        <taxon>Porifera</taxon>
        <taxon>Demospongiae</taxon>
        <taxon>Heteroscleromorpha</taxon>
        <taxon>Tetractinellida</taxon>
        <taxon>Astrophorina</taxon>
        <taxon>Geodiidae</taxon>
        <taxon>Geodia</taxon>
    </lineage>
</organism>
<dbReference type="GO" id="GO:0046653">
    <property type="term" value="P:tetrahydrofolate metabolic process"/>
    <property type="evidence" value="ECO:0007669"/>
    <property type="project" value="TreeGrafter"/>
</dbReference>
<dbReference type="PANTHER" id="PTHR11680:SF35">
    <property type="entry name" value="SERINE HYDROXYMETHYLTRANSFERASE 1"/>
    <property type="match status" value="1"/>
</dbReference>
<accession>A0AA35TMR2</accession>
<evidence type="ECO:0000313" key="5">
    <source>
        <dbReference type="Proteomes" id="UP001174909"/>
    </source>
</evidence>
<dbReference type="Pfam" id="PF00464">
    <property type="entry name" value="SHMT"/>
    <property type="match status" value="1"/>
</dbReference>
<dbReference type="Gene3D" id="3.90.1150.10">
    <property type="entry name" value="Aspartate Aminotransferase, domain 1"/>
    <property type="match status" value="1"/>
</dbReference>
<evidence type="ECO:0000313" key="4">
    <source>
        <dbReference type="EMBL" id="CAI8051150.1"/>
    </source>
</evidence>
<dbReference type="GO" id="GO:0005829">
    <property type="term" value="C:cytosol"/>
    <property type="evidence" value="ECO:0007669"/>
    <property type="project" value="TreeGrafter"/>
</dbReference>
<gene>
    <name evidence="4" type="ORF">GBAR_LOCUS28024</name>
</gene>
<keyword evidence="2" id="KW-0663">Pyridoxal phosphate</keyword>
<dbReference type="GO" id="GO:0019264">
    <property type="term" value="P:glycine biosynthetic process from serine"/>
    <property type="evidence" value="ECO:0007669"/>
    <property type="project" value="TreeGrafter"/>
</dbReference>
<evidence type="ECO:0000259" key="3">
    <source>
        <dbReference type="Pfam" id="PF00464"/>
    </source>
</evidence>
<name>A0AA35TMR2_GEOBA</name>
<reference evidence="4" key="1">
    <citation type="submission" date="2023-03" db="EMBL/GenBank/DDBJ databases">
        <authorList>
            <person name="Steffen K."/>
            <person name="Cardenas P."/>
        </authorList>
    </citation>
    <scope>NUCLEOTIDE SEQUENCE</scope>
</reference>
<dbReference type="SUPFAM" id="SSF53383">
    <property type="entry name" value="PLP-dependent transferases"/>
    <property type="match status" value="1"/>
</dbReference>
<dbReference type="InterPro" id="IPR049943">
    <property type="entry name" value="Ser_HO-MeTrfase-like"/>
</dbReference>
<sequence length="235" mass="24892">MLSRTSGRVRDVDMATSGLIARALRTSPMRRSLPDPPVLTPTQRLREFCGTRGGSSTCDTEELGKDIDFAVFPVMQGGPMMHTIAGKAVCFGQASKPEFAQYAHQVVENCQVLATGLSEAGMRLVSGGTDNHLLLVDVTPLGITGRQAEQALEGVGIIANKNAIPFDSRPPRVTSGLRLGTPAITSRGMGTAESAQVASMVARVLTNIGDMELQRQVGEEVQELTSGFPVPGIDD</sequence>
<dbReference type="InterPro" id="IPR015422">
    <property type="entry name" value="PyrdxlP-dep_Trfase_small"/>
</dbReference>
<evidence type="ECO:0000256" key="1">
    <source>
        <dbReference type="ARBA" id="ARBA00001933"/>
    </source>
</evidence>
<keyword evidence="5" id="KW-1185">Reference proteome</keyword>
<dbReference type="Gene3D" id="3.40.640.10">
    <property type="entry name" value="Type I PLP-dependent aspartate aminotransferase-like (Major domain)"/>
    <property type="match status" value="1"/>
</dbReference>
<evidence type="ECO:0000256" key="2">
    <source>
        <dbReference type="ARBA" id="ARBA00022898"/>
    </source>
</evidence>
<dbReference type="AlphaFoldDB" id="A0AA35TMR2"/>
<comment type="caution">
    <text evidence="4">The sequence shown here is derived from an EMBL/GenBank/DDBJ whole genome shotgun (WGS) entry which is preliminary data.</text>
</comment>
<comment type="cofactor">
    <cofactor evidence="1">
        <name>pyridoxal 5'-phosphate</name>
        <dbReference type="ChEBI" id="CHEBI:597326"/>
    </cofactor>
</comment>
<dbReference type="EMBL" id="CASHTH010003904">
    <property type="protein sequence ID" value="CAI8051150.1"/>
    <property type="molecule type" value="Genomic_DNA"/>
</dbReference>
<dbReference type="InterPro" id="IPR039429">
    <property type="entry name" value="SHMT-like_dom"/>
</dbReference>
<dbReference type="InterPro" id="IPR015421">
    <property type="entry name" value="PyrdxlP-dep_Trfase_major"/>
</dbReference>
<proteinExistence type="predicted"/>
<dbReference type="PANTHER" id="PTHR11680">
    <property type="entry name" value="SERINE HYDROXYMETHYLTRANSFERASE"/>
    <property type="match status" value="1"/>
</dbReference>